<sequence>MSIKSIDGKRFAEMVLQGANHLSANAKYVDSLNVFPVPDGDTGTNMNLSMTSGAKEVRNNIGEHIGKVGIALSKGLLMGARGNSGVILSQLFRGFSKSIEQKSQLNGKEFAAALEAGVETAYKAVMKPVEGTILTVAKDSAKRAVTAAKKHDDIIAIMEEVLAESKASLNRTPDLLPVLKEVGVVDSGGQGLVYVYEGFLAVLKGEELPEATTSATSMTDLVSAEHHRSVQSHMSTEDIEFGYCTEFMVKLESEKLHHHPFSEQDFRQDLSQHGDSLLVIADEELVKVHIHAEHPGEVLTYAQRYGSLVNMKIENMREQHTNLISELHDAPKQVAPVQKKEPSEYGIVTVSMGSGIADLFRSIGAHAVIEGGQTMNPSTEDIVKAIKEVNAKKIIILPNNKNIIMAAEQAAEVAEEEVIVIPSKTVPQGMAALLTFNPSGDLASNNAVMTEALGHVKTGQITFAVRDTSIDGLEIEKDDFMGIADGKIVVKDKNKVQSAIELLKVLLDEDAEILTILKGEDSSDEEVNELVQFVEAEFEDVEIEVHDGKQPLYAFIFSVE</sequence>
<dbReference type="SMART" id="SM01120">
    <property type="entry name" value="Dak2"/>
    <property type="match status" value="1"/>
</dbReference>
<proteinExistence type="predicted"/>
<comment type="caution">
    <text evidence="2">The sequence shown here is derived from an EMBL/GenBank/DDBJ whole genome shotgun (WGS) entry which is preliminary data.</text>
</comment>
<dbReference type="Pfam" id="PF21645">
    <property type="entry name" value="FakA-like_M"/>
    <property type="match status" value="1"/>
</dbReference>
<dbReference type="InterPro" id="IPR019986">
    <property type="entry name" value="YloV-like"/>
</dbReference>
<dbReference type="PROSITE" id="PS51480">
    <property type="entry name" value="DHAL"/>
    <property type="match status" value="1"/>
</dbReference>
<dbReference type="InterPro" id="IPR050270">
    <property type="entry name" value="DegV_domain_contain"/>
</dbReference>
<dbReference type="Pfam" id="PF13684">
    <property type="entry name" value="FakA-like_C"/>
    <property type="match status" value="1"/>
</dbReference>
<gene>
    <name evidence="2" type="ORF">SM124_22050</name>
</gene>
<organism evidence="2 3">
    <name type="scientific">Robertmurraya mangrovi</name>
    <dbReference type="NCBI Taxonomy" id="3098077"/>
    <lineage>
        <taxon>Bacteria</taxon>
        <taxon>Bacillati</taxon>
        <taxon>Bacillota</taxon>
        <taxon>Bacilli</taxon>
        <taxon>Bacillales</taxon>
        <taxon>Bacillaceae</taxon>
        <taxon>Robertmurraya</taxon>
    </lineage>
</organism>
<dbReference type="EMBL" id="JAXOFX010000024">
    <property type="protein sequence ID" value="MDZ5474381.1"/>
    <property type="molecule type" value="Genomic_DNA"/>
</dbReference>
<reference evidence="2 3" key="1">
    <citation type="submission" date="2023-11" db="EMBL/GenBank/DDBJ databases">
        <title>Bacillus jintuensis, isolated from a mudflat on the Beibu Gulf coast.</title>
        <authorList>
            <person name="Li M."/>
        </authorList>
    </citation>
    <scope>NUCLEOTIDE SEQUENCE [LARGE SCALE GENOMIC DNA]</scope>
    <source>
        <strain evidence="2 3">31A1R</strain>
    </source>
</reference>
<accession>A0ABU5J4N2</accession>
<evidence type="ECO:0000313" key="2">
    <source>
        <dbReference type="EMBL" id="MDZ5474381.1"/>
    </source>
</evidence>
<dbReference type="InterPro" id="IPR036117">
    <property type="entry name" value="DhaL_dom_sf"/>
</dbReference>
<dbReference type="PANTHER" id="PTHR33434:SF4">
    <property type="entry name" value="PHOSPHATASE PROTEIN"/>
    <property type="match status" value="1"/>
</dbReference>
<dbReference type="Proteomes" id="UP001290455">
    <property type="component" value="Unassembled WGS sequence"/>
</dbReference>
<evidence type="ECO:0000313" key="3">
    <source>
        <dbReference type="Proteomes" id="UP001290455"/>
    </source>
</evidence>
<feature type="domain" description="DhaL" evidence="1">
    <location>
        <begin position="9"/>
        <end position="201"/>
    </location>
</feature>
<dbReference type="SMART" id="SM01121">
    <property type="entry name" value="Dak1_2"/>
    <property type="match status" value="1"/>
</dbReference>
<dbReference type="Pfam" id="PF02734">
    <property type="entry name" value="Dak2"/>
    <property type="match status" value="1"/>
</dbReference>
<dbReference type="InterPro" id="IPR033470">
    <property type="entry name" value="FakA-like_C"/>
</dbReference>
<dbReference type="NCBIfam" id="TIGR03599">
    <property type="entry name" value="YloV"/>
    <property type="match status" value="1"/>
</dbReference>
<protein>
    <submittedName>
        <fullName evidence="2">DAK2 domain-containing protein</fullName>
    </submittedName>
</protein>
<evidence type="ECO:0000259" key="1">
    <source>
        <dbReference type="PROSITE" id="PS51480"/>
    </source>
</evidence>
<dbReference type="SUPFAM" id="SSF101473">
    <property type="entry name" value="DhaL-like"/>
    <property type="match status" value="1"/>
</dbReference>
<dbReference type="RefSeq" id="WP_322448666.1">
    <property type="nucleotide sequence ID" value="NZ_JAXOFX010000024.1"/>
</dbReference>
<name>A0ABU5J4N2_9BACI</name>
<dbReference type="Gene3D" id="1.25.40.340">
    <property type="match status" value="1"/>
</dbReference>
<dbReference type="InterPro" id="IPR048394">
    <property type="entry name" value="FakA-like_M"/>
</dbReference>
<dbReference type="PANTHER" id="PTHR33434">
    <property type="entry name" value="DEGV DOMAIN-CONTAINING PROTEIN DR_1986-RELATED"/>
    <property type="match status" value="1"/>
</dbReference>
<dbReference type="InterPro" id="IPR004007">
    <property type="entry name" value="DhaL_dom"/>
</dbReference>
<keyword evidence="3" id="KW-1185">Reference proteome</keyword>